<evidence type="ECO:0000256" key="6">
    <source>
        <dbReference type="SAM" id="Phobius"/>
    </source>
</evidence>
<dbReference type="InParanoid" id="Q6L0Y3"/>
<dbReference type="AlphaFoldDB" id="Q6L0Y3"/>
<feature type="transmembrane region" description="Helical" evidence="6">
    <location>
        <begin position="244"/>
        <end position="265"/>
    </location>
</feature>
<dbReference type="EMBL" id="AE017261">
    <property type="protein sequence ID" value="AAT43369.1"/>
    <property type="molecule type" value="Genomic_DNA"/>
</dbReference>
<dbReference type="HOGENOM" id="CLU_619141_0_0_2"/>
<feature type="transmembrane region" description="Helical" evidence="6">
    <location>
        <begin position="328"/>
        <end position="347"/>
    </location>
</feature>
<evidence type="ECO:0000313" key="8">
    <source>
        <dbReference type="Proteomes" id="UP000000438"/>
    </source>
</evidence>
<dbReference type="InterPro" id="IPR050367">
    <property type="entry name" value="APC_superfamily"/>
</dbReference>
<reference evidence="7 8" key="1">
    <citation type="journal article" date="2004" name="Proc. Natl. Acad. Sci. U.S.A.">
        <title>Genome sequence of Picrophilus torridus and its implications for life around pH 0.</title>
        <authorList>
            <person name="Futterer O."/>
            <person name="Angelov A."/>
            <person name="Liesegang H."/>
            <person name="Gottschalk G."/>
            <person name="Schleper C."/>
            <person name="Schepers B."/>
            <person name="Dock C."/>
            <person name="Antranikian G."/>
            <person name="Liebl W."/>
        </authorList>
    </citation>
    <scope>NUCLEOTIDE SEQUENCE [LARGE SCALE GENOMIC DNA]</scope>
    <source>
        <strain evidence="8">ATCC 700027 / DSM 9790 / JCM 10055 / NBRC 100828</strain>
    </source>
</reference>
<dbReference type="PANTHER" id="PTHR42770:SF11">
    <property type="entry name" value="INNER MEMBRANE TRANSPORT PROTEIN YBAT"/>
    <property type="match status" value="1"/>
</dbReference>
<feature type="transmembrane region" description="Helical" evidence="6">
    <location>
        <begin position="42"/>
        <end position="68"/>
    </location>
</feature>
<organism evidence="7 8">
    <name type="scientific">Picrophilus torridus (strain ATCC 700027 / DSM 9790 / JCM 10055 / NBRC 100828 / KAW 2/3)</name>
    <dbReference type="NCBI Taxonomy" id="1122961"/>
    <lineage>
        <taxon>Archaea</taxon>
        <taxon>Methanobacteriati</taxon>
        <taxon>Thermoplasmatota</taxon>
        <taxon>Thermoplasmata</taxon>
        <taxon>Thermoplasmatales</taxon>
        <taxon>Picrophilaceae</taxon>
        <taxon>Picrophilus</taxon>
    </lineage>
</organism>
<dbReference type="STRING" id="263820.PTO0784"/>
<dbReference type="TCDB" id="2.A.3.15.1">
    <property type="family name" value="the amino acid-polyamine-organocation (apc) family"/>
</dbReference>
<dbReference type="PANTHER" id="PTHR42770">
    <property type="entry name" value="AMINO ACID TRANSPORTER-RELATED"/>
    <property type="match status" value="1"/>
</dbReference>
<dbReference type="PIRSF" id="PIRSF006060">
    <property type="entry name" value="AA_transporter"/>
    <property type="match status" value="1"/>
</dbReference>
<gene>
    <name evidence="7" type="ordered locus">PTO0784</name>
</gene>
<keyword evidence="3 6" id="KW-0812">Transmembrane</keyword>
<evidence type="ECO:0000256" key="1">
    <source>
        <dbReference type="ARBA" id="ARBA00004651"/>
    </source>
</evidence>
<keyword evidence="2" id="KW-1003">Cell membrane</keyword>
<evidence type="ECO:0000313" key="7">
    <source>
        <dbReference type="EMBL" id="AAT43369.1"/>
    </source>
</evidence>
<dbReference type="Proteomes" id="UP000000438">
    <property type="component" value="Chromosome"/>
</dbReference>
<dbReference type="PaxDb" id="263820-PTO0784"/>
<evidence type="ECO:0000256" key="4">
    <source>
        <dbReference type="ARBA" id="ARBA00022989"/>
    </source>
</evidence>
<comment type="subcellular location">
    <subcellularLocation>
        <location evidence="1">Cell membrane</location>
        <topology evidence="1">Multi-pass membrane protein</topology>
    </subcellularLocation>
</comment>
<proteinExistence type="predicted"/>
<feature type="transmembrane region" description="Helical" evidence="6">
    <location>
        <begin position="410"/>
        <end position="428"/>
    </location>
</feature>
<feature type="transmembrane region" description="Helical" evidence="6">
    <location>
        <begin position="169"/>
        <end position="189"/>
    </location>
</feature>
<dbReference type="Gene3D" id="1.20.1740.10">
    <property type="entry name" value="Amino acid/polyamine transporter I"/>
    <property type="match status" value="1"/>
</dbReference>
<dbReference type="KEGG" id="pto:PTO0784"/>
<dbReference type="GO" id="GO:0005886">
    <property type="term" value="C:plasma membrane"/>
    <property type="evidence" value="ECO:0007669"/>
    <property type="project" value="UniProtKB-SubCell"/>
</dbReference>
<evidence type="ECO:0000256" key="2">
    <source>
        <dbReference type="ARBA" id="ARBA00022475"/>
    </source>
</evidence>
<protein>
    <submittedName>
        <fullName evidence="7">Transporter</fullName>
    </submittedName>
</protein>
<dbReference type="Pfam" id="PF13520">
    <property type="entry name" value="AA_permease_2"/>
    <property type="match status" value="1"/>
</dbReference>
<feature type="transmembrane region" description="Helical" evidence="6">
    <location>
        <begin position="353"/>
        <end position="371"/>
    </location>
</feature>
<evidence type="ECO:0000256" key="5">
    <source>
        <dbReference type="ARBA" id="ARBA00023136"/>
    </source>
</evidence>
<name>Q6L0Y3_PICTO</name>
<dbReference type="eggNOG" id="arCOG03654">
    <property type="taxonomic scope" value="Archaea"/>
</dbReference>
<keyword evidence="5 6" id="KW-0472">Membrane</keyword>
<dbReference type="GO" id="GO:0022857">
    <property type="term" value="F:transmembrane transporter activity"/>
    <property type="evidence" value="ECO:0007669"/>
    <property type="project" value="InterPro"/>
</dbReference>
<dbReference type="InterPro" id="IPR002293">
    <property type="entry name" value="AA/rel_permease1"/>
</dbReference>
<keyword evidence="4 6" id="KW-1133">Transmembrane helix</keyword>
<accession>Q6L0Y3</accession>
<feature type="transmembrane region" description="Helical" evidence="6">
    <location>
        <begin position="383"/>
        <end position="404"/>
    </location>
</feature>
<evidence type="ECO:0000256" key="3">
    <source>
        <dbReference type="ARBA" id="ARBA00022692"/>
    </source>
</evidence>
<feature type="transmembrane region" description="Helical" evidence="6">
    <location>
        <begin position="285"/>
        <end position="307"/>
    </location>
</feature>
<feature type="transmembrane region" description="Helical" evidence="6">
    <location>
        <begin position="201"/>
        <end position="223"/>
    </location>
</feature>
<sequence length="442" mass="50474">MDLFFFNDFTKYIIFLLNRLYMIRLSQSVMQSFTSIGPMLDFVALFSIIASYSGTMLPFVVLFSFILSYSTLYTVYQFSRRFTTNGGYYSYVGNTMGKSLGLFVMLFYIMYSILTVPNLSIFVSSFIYNILIIFGIDYKAIEYVILIIFIILVYSVIASGSRISIKYTLIAGLMEMSFIIIMSILFLGYRHYPIEYKYSFNAFFLGVIFGILAFSGGGSSIFLSENTRSSKRTTPRALLISYTLSGSIMVFSAFALLFFVGVNGIYSYSIDPYYIVSYISDRFGIYFMMVFAFFAILSAFNLSVSYLNAFVHMMPRMLNDLKIKNRGNYIILLFLISIVISFLSISLLGFFNAFVFIAGLISFLYIVVHIITNISLIRINRSFVPVLSGIFLIISMILSFSGNMALIPSINYAFIIYLIISIIIVLIIRSSDYYKSINFYIN</sequence>
<feature type="transmembrane region" description="Helical" evidence="6">
    <location>
        <begin position="140"/>
        <end position="157"/>
    </location>
</feature>